<dbReference type="Pfam" id="PF00892">
    <property type="entry name" value="EamA"/>
    <property type="match status" value="2"/>
</dbReference>
<evidence type="ECO:0000259" key="7">
    <source>
        <dbReference type="Pfam" id="PF00892"/>
    </source>
</evidence>
<feature type="transmembrane region" description="Helical" evidence="6">
    <location>
        <begin position="261"/>
        <end position="278"/>
    </location>
</feature>
<dbReference type="InterPro" id="IPR050638">
    <property type="entry name" value="AA-Vitamin_Transporters"/>
</dbReference>
<feature type="transmembrane region" description="Helical" evidence="6">
    <location>
        <begin position="224"/>
        <end position="249"/>
    </location>
</feature>
<reference evidence="8 9" key="1">
    <citation type="submission" date="2016-10" db="EMBL/GenBank/DDBJ databases">
        <authorList>
            <person name="de Groot N.N."/>
        </authorList>
    </citation>
    <scope>NUCLEOTIDE SEQUENCE [LARGE SCALE GENOMIC DNA]</scope>
    <source>
        <strain evidence="8 9">LMG 2247</strain>
    </source>
</reference>
<feature type="transmembrane region" description="Helical" evidence="6">
    <location>
        <begin position="85"/>
        <end position="104"/>
    </location>
</feature>
<dbReference type="InterPro" id="IPR037185">
    <property type="entry name" value="EmrE-like"/>
</dbReference>
<comment type="subcellular location">
    <subcellularLocation>
        <location evidence="1">Membrane</location>
        <topology evidence="1">Multi-pass membrane protein</topology>
    </subcellularLocation>
</comment>
<dbReference type="RefSeq" id="WP_090683398.1">
    <property type="nucleotide sequence ID" value="NZ_CADERL010000016.1"/>
</dbReference>
<feature type="transmembrane region" description="Helical" evidence="6">
    <location>
        <begin position="23"/>
        <end position="44"/>
    </location>
</feature>
<evidence type="ECO:0000256" key="5">
    <source>
        <dbReference type="ARBA" id="ARBA00023136"/>
    </source>
</evidence>
<evidence type="ECO:0000256" key="6">
    <source>
        <dbReference type="SAM" id="Phobius"/>
    </source>
</evidence>
<proteinExistence type="inferred from homology"/>
<evidence type="ECO:0000256" key="3">
    <source>
        <dbReference type="ARBA" id="ARBA00022692"/>
    </source>
</evidence>
<keyword evidence="5 6" id="KW-0472">Membrane</keyword>
<evidence type="ECO:0000256" key="1">
    <source>
        <dbReference type="ARBA" id="ARBA00004141"/>
    </source>
</evidence>
<dbReference type="InterPro" id="IPR000620">
    <property type="entry name" value="EamA_dom"/>
</dbReference>
<keyword evidence="4 6" id="KW-1133">Transmembrane helix</keyword>
<sequence length="306" mass="32309">MSQIPTASKSAASLVENRLTMEVGIPLVFLVLWASGFSVAKIGLRYVEPLTFLAMRYACVVLILLPVQIIFRLPLPSSRKGWTDLCIIGFLIQFVYFGGTYLALRAGLSAGALALIVSMQPILVGIASPLSTGEHVSWRQWTGILFGFIGAAVVIVSKSSVEAPSLDSVLLAIAALLGMTSGVLYEKKTGSSQHLVVATLVQCSVGLALTTFLALLIGPGRIEWSGAMLASLAYLVICNSLIAIMLLLFMIGRQQAARVSALFFLIPPGAALLAGPLVGESMPALAWLGMAIATLGVWIAHARRGA</sequence>
<dbReference type="SUPFAM" id="SSF103481">
    <property type="entry name" value="Multidrug resistance efflux transporter EmrE"/>
    <property type="match status" value="2"/>
</dbReference>
<feature type="transmembrane region" description="Helical" evidence="6">
    <location>
        <begin position="284"/>
        <end position="302"/>
    </location>
</feature>
<dbReference type="PANTHER" id="PTHR32322:SF2">
    <property type="entry name" value="EAMA DOMAIN-CONTAINING PROTEIN"/>
    <property type="match status" value="1"/>
</dbReference>
<dbReference type="EMBL" id="FNCJ01000003">
    <property type="protein sequence ID" value="SDG41353.1"/>
    <property type="molecule type" value="Genomic_DNA"/>
</dbReference>
<comment type="similarity">
    <text evidence="2">Belongs to the EamA transporter family.</text>
</comment>
<feature type="domain" description="EamA" evidence="7">
    <location>
        <begin position="169"/>
        <end position="299"/>
    </location>
</feature>
<dbReference type="PANTHER" id="PTHR32322">
    <property type="entry name" value="INNER MEMBRANE TRANSPORTER"/>
    <property type="match status" value="1"/>
</dbReference>
<feature type="transmembrane region" description="Helical" evidence="6">
    <location>
        <begin position="197"/>
        <end position="218"/>
    </location>
</feature>
<dbReference type="AlphaFoldDB" id="A0A1G7U1J0"/>
<evidence type="ECO:0000313" key="9">
    <source>
        <dbReference type="Proteomes" id="UP000199706"/>
    </source>
</evidence>
<evidence type="ECO:0000313" key="8">
    <source>
        <dbReference type="EMBL" id="SDG41353.1"/>
    </source>
</evidence>
<feature type="domain" description="EamA" evidence="7">
    <location>
        <begin position="28"/>
        <end position="155"/>
    </location>
</feature>
<feature type="transmembrane region" description="Helical" evidence="6">
    <location>
        <begin position="50"/>
        <end position="73"/>
    </location>
</feature>
<protein>
    <submittedName>
        <fullName evidence="8">Permease of the drug/metabolite transporter (DMT) superfamily</fullName>
    </submittedName>
</protein>
<keyword evidence="3 6" id="KW-0812">Transmembrane</keyword>
<feature type="transmembrane region" description="Helical" evidence="6">
    <location>
        <begin position="110"/>
        <end position="131"/>
    </location>
</feature>
<name>A0A1G7U1J0_9BURK</name>
<accession>A0A1G7U1J0</accession>
<evidence type="ECO:0000256" key="4">
    <source>
        <dbReference type="ARBA" id="ARBA00022989"/>
    </source>
</evidence>
<dbReference type="Proteomes" id="UP000199706">
    <property type="component" value="Unassembled WGS sequence"/>
</dbReference>
<organism evidence="8 9">
    <name type="scientific">Paraburkholderia phenazinium</name>
    <dbReference type="NCBI Taxonomy" id="60549"/>
    <lineage>
        <taxon>Bacteria</taxon>
        <taxon>Pseudomonadati</taxon>
        <taxon>Pseudomonadota</taxon>
        <taxon>Betaproteobacteria</taxon>
        <taxon>Burkholderiales</taxon>
        <taxon>Burkholderiaceae</taxon>
        <taxon>Paraburkholderia</taxon>
    </lineage>
</organism>
<dbReference type="GO" id="GO:0016020">
    <property type="term" value="C:membrane"/>
    <property type="evidence" value="ECO:0007669"/>
    <property type="project" value="UniProtKB-SubCell"/>
</dbReference>
<gene>
    <name evidence="8" type="ORF">SAMN05216466_103257</name>
</gene>
<feature type="transmembrane region" description="Helical" evidence="6">
    <location>
        <begin position="138"/>
        <end position="156"/>
    </location>
</feature>
<dbReference type="OrthoDB" id="9809509at2"/>
<evidence type="ECO:0000256" key="2">
    <source>
        <dbReference type="ARBA" id="ARBA00007362"/>
    </source>
</evidence>